<dbReference type="PROSITE" id="PS00463">
    <property type="entry name" value="ZN2_CY6_FUNGAL_1"/>
    <property type="match status" value="1"/>
</dbReference>
<name>A0A084QX22_STAC4</name>
<evidence type="ECO:0000256" key="2">
    <source>
        <dbReference type="ARBA" id="ARBA00022833"/>
    </source>
</evidence>
<dbReference type="GO" id="GO:0003677">
    <property type="term" value="F:DNA binding"/>
    <property type="evidence" value="ECO:0007669"/>
    <property type="project" value="UniProtKB-KW"/>
</dbReference>
<dbReference type="GO" id="GO:0000981">
    <property type="term" value="F:DNA-binding transcription factor activity, RNA polymerase II-specific"/>
    <property type="evidence" value="ECO:0007669"/>
    <property type="project" value="InterPro"/>
</dbReference>
<dbReference type="STRING" id="1283841.A0A084QX22"/>
<keyword evidence="5" id="KW-0804">Transcription</keyword>
<feature type="domain" description="Zn(2)-C6 fungal-type" evidence="7">
    <location>
        <begin position="23"/>
        <end position="53"/>
    </location>
</feature>
<reference evidence="8 9" key="1">
    <citation type="journal article" date="2014" name="BMC Genomics">
        <title>Comparative genome sequencing reveals chemotype-specific gene clusters in the toxigenic black mold Stachybotrys.</title>
        <authorList>
            <person name="Semeiks J."/>
            <person name="Borek D."/>
            <person name="Otwinowski Z."/>
            <person name="Grishin N.V."/>
        </authorList>
    </citation>
    <scope>NUCLEOTIDE SEQUENCE [LARGE SCALE GENOMIC DNA]</scope>
    <source>
        <strain evidence="8 9">IBT 40285</strain>
    </source>
</reference>
<keyword evidence="4" id="KW-0238">DNA-binding</keyword>
<dbReference type="InParanoid" id="A0A084QX22"/>
<dbReference type="Proteomes" id="UP000028524">
    <property type="component" value="Unassembled WGS sequence"/>
</dbReference>
<evidence type="ECO:0000259" key="7">
    <source>
        <dbReference type="PROSITE" id="PS50048"/>
    </source>
</evidence>
<dbReference type="SUPFAM" id="SSF57701">
    <property type="entry name" value="Zn2/Cys6 DNA-binding domain"/>
    <property type="match status" value="1"/>
</dbReference>
<keyword evidence="1" id="KW-0479">Metal-binding</keyword>
<keyword evidence="2" id="KW-0862">Zinc</keyword>
<accession>A0A084QX22</accession>
<dbReference type="OrthoDB" id="3145928at2759"/>
<evidence type="ECO:0000256" key="5">
    <source>
        <dbReference type="ARBA" id="ARBA00023163"/>
    </source>
</evidence>
<dbReference type="Pfam" id="PF00172">
    <property type="entry name" value="Zn_clus"/>
    <property type="match status" value="1"/>
</dbReference>
<evidence type="ECO:0000256" key="1">
    <source>
        <dbReference type="ARBA" id="ARBA00022723"/>
    </source>
</evidence>
<sequence length="1141" mass="126023">MQDIAKAKRARNGARGGSKVKSGCLTCKIRHKKCDEKKPACCQCTSTGRKCDFLGLSEPFHGSAHLLSAPTGPISNHPKSLAPLAASDIWNFEYFRVVFAKQASLHLGSGAWETIIIRTSMTERCILEGIIAIGALSRNLVPSRVLRSSTYLPGSSADYSLKKYALSLYGLNRRLNESPSNWELAVTGGLVFHTIACLQGHNDSAKMHLRSAQAILKSPNSAVTYGTKTMRVDIGDALHALDRLHSTMTWERYGPVAPLVPASSTFLALPTVFSDIDEARDTLNRISGALNGLSWRENNKASRPSSTSSSDQDKARVLQLLEAWRVLFEQSSSSMASAVSRKACMNILRMQYEITYIFAYTSSKDAEIAYDHHISRFQHIVEIGAQVLLAEAQNSAKLSPKSMPSLNAAVVQPLFFVASKCRDGALRRRAVATLKLIEGDIMSEARGWASIARWIMEIEESTVKGTNNEASAMVPTLELWLRCLSIFLAIRFLIEGTHKSPAYPAVEKHKLVSYKYALDHFIAVISCAGITPQALIDPEGYTHLENALDLLTSAQQCDLCALIHRAMSQDTTEGRPDEDLRRIIAPEPVVMHGLRDVLDEHNDSEEAGTSSPMLFGVNVIIPDRDSGFDVAYLSLIAEPGSMAQLQQHVVGRSLFPDSGSSEALRLVRECNLAEHCKIMKLDELPKTFRDAIEIVRSLDIRYLWIDSLCIVQDDAEDWRRESVQMGRIYKDAAVTVAASGAADSSEGCFIARESPVTPVAIHYKQESYSGSLADDNVMFATLFPDQAVSSLSQAPLGTRAWITQEWMLSPRTIHYTKARMAWACRTHVKCEDEYTEPPMDEQRLFDSVKQYSLAKAETKSAAATMTEIRESFLADWCEMVSTYTCRNLTYESDKPVAILGLATELSQSIGETYTAGLFHSKFGSQDEEEARLLSVQLFWMAKVTLTRPPSLKHLPSWSWTSTIGAISFLPLSQTAHLLLEDLYLDVGNALGHSQWKSAEPDICLRFKAKVKRWSNANPWPDGSPQAGKPGTTDYYSSSILTTGGGINSQSMFLFQGPEKTPAGWVVFDLGVWPAQDVPLFMAAASASSSNGELDAFNVLFLEERQAAMGREVERRFVRLGAGEIIDKTWFDDVELQAIVLV</sequence>
<dbReference type="HOGENOM" id="CLU_002639_2_0_1"/>
<dbReference type="PROSITE" id="PS50048">
    <property type="entry name" value="ZN2_CY6_FUNGAL_2"/>
    <property type="match status" value="1"/>
</dbReference>
<dbReference type="InterPro" id="IPR036864">
    <property type="entry name" value="Zn2-C6_fun-type_DNA-bd_sf"/>
</dbReference>
<organism evidence="8 9">
    <name type="scientific">Stachybotrys chlorohalonatus (strain IBT 40285)</name>
    <dbReference type="NCBI Taxonomy" id="1283841"/>
    <lineage>
        <taxon>Eukaryota</taxon>
        <taxon>Fungi</taxon>
        <taxon>Dikarya</taxon>
        <taxon>Ascomycota</taxon>
        <taxon>Pezizomycotina</taxon>
        <taxon>Sordariomycetes</taxon>
        <taxon>Hypocreomycetidae</taxon>
        <taxon>Hypocreales</taxon>
        <taxon>Stachybotryaceae</taxon>
        <taxon>Stachybotrys</taxon>
    </lineage>
</organism>
<protein>
    <recommendedName>
        <fullName evidence="7">Zn(2)-C6 fungal-type domain-containing protein</fullName>
    </recommendedName>
</protein>
<evidence type="ECO:0000256" key="3">
    <source>
        <dbReference type="ARBA" id="ARBA00023015"/>
    </source>
</evidence>
<dbReference type="InterPro" id="IPR010730">
    <property type="entry name" value="HET"/>
</dbReference>
<keyword evidence="9" id="KW-1185">Reference proteome</keyword>
<dbReference type="Gene3D" id="4.10.240.10">
    <property type="entry name" value="Zn(2)-C6 fungal-type DNA-binding domain"/>
    <property type="match status" value="1"/>
</dbReference>
<evidence type="ECO:0000313" key="9">
    <source>
        <dbReference type="Proteomes" id="UP000028524"/>
    </source>
</evidence>
<keyword evidence="6" id="KW-0539">Nucleus</keyword>
<dbReference type="AlphaFoldDB" id="A0A084QX22"/>
<dbReference type="InterPro" id="IPR052360">
    <property type="entry name" value="Transcr_Regulatory_Proteins"/>
</dbReference>
<dbReference type="PANTHER" id="PTHR36206">
    <property type="entry name" value="ASPERCRYPTIN BIOSYNTHESIS CLUSTER-SPECIFIC TRANSCRIPTION REGULATOR ATNN-RELATED"/>
    <property type="match status" value="1"/>
</dbReference>
<keyword evidence="3" id="KW-0805">Transcription regulation</keyword>
<dbReference type="CDD" id="cd00067">
    <property type="entry name" value="GAL4"/>
    <property type="match status" value="1"/>
</dbReference>
<dbReference type="Pfam" id="PF06985">
    <property type="entry name" value="HET"/>
    <property type="match status" value="1"/>
</dbReference>
<gene>
    <name evidence="8" type="ORF">S40285_05408</name>
</gene>
<dbReference type="EMBL" id="KL659845">
    <property type="protein sequence ID" value="KFA68507.1"/>
    <property type="molecule type" value="Genomic_DNA"/>
</dbReference>
<evidence type="ECO:0000256" key="6">
    <source>
        <dbReference type="ARBA" id="ARBA00023242"/>
    </source>
</evidence>
<proteinExistence type="predicted"/>
<dbReference type="InterPro" id="IPR001138">
    <property type="entry name" value="Zn2Cys6_DnaBD"/>
</dbReference>
<dbReference type="PANTHER" id="PTHR36206:SF12">
    <property type="entry name" value="ASPERCRYPTIN BIOSYNTHESIS CLUSTER-SPECIFIC TRANSCRIPTION REGULATOR ATNN-RELATED"/>
    <property type="match status" value="1"/>
</dbReference>
<dbReference type="GO" id="GO:0008270">
    <property type="term" value="F:zinc ion binding"/>
    <property type="evidence" value="ECO:0007669"/>
    <property type="project" value="InterPro"/>
</dbReference>
<dbReference type="SMART" id="SM00066">
    <property type="entry name" value="GAL4"/>
    <property type="match status" value="1"/>
</dbReference>
<evidence type="ECO:0000313" key="8">
    <source>
        <dbReference type="EMBL" id="KFA68507.1"/>
    </source>
</evidence>
<evidence type="ECO:0000256" key="4">
    <source>
        <dbReference type="ARBA" id="ARBA00023125"/>
    </source>
</evidence>